<protein>
    <recommendedName>
        <fullName evidence="11">RHD domain-containing protein</fullName>
    </recommendedName>
</protein>
<dbReference type="InterPro" id="IPR032397">
    <property type="entry name" value="RHD_dimer"/>
</dbReference>
<dbReference type="AlphaFoldDB" id="A0AAD7WCW1"/>
<reference evidence="12" key="1">
    <citation type="journal article" date="2023" name="Science">
        <title>Genome structures resolve the early diversification of teleost fishes.</title>
        <authorList>
            <person name="Parey E."/>
            <person name="Louis A."/>
            <person name="Montfort J."/>
            <person name="Bouchez O."/>
            <person name="Roques C."/>
            <person name="Iampietro C."/>
            <person name="Lluch J."/>
            <person name="Castinel A."/>
            <person name="Donnadieu C."/>
            <person name="Desvignes T."/>
            <person name="Floi Bucao C."/>
            <person name="Jouanno E."/>
            <person name="Wen M."/>
            <person name="Mejri S."/>
            <person name="Dirks R."/>
            <person name="Jansen H."/>
            <person name="Henkel C."/>
            <person name="Chen W.J."/>
            <person name="Zahm M."/>
            <person name="Cabau C."/>
            <person name="Klopp C."/>
            <person name="Thompson A.W."/>
            <person name="Robinson-Rechavi M."/>
            <person name="Braasch I."/>
            <person name="Lecointre G."/>
            <person name="Bobe J."/>
            <person name="Postlethwait J.H."/>
            <person name="Berthelot C."/>
            <person name="Roest Crollius H."/>
            <person name="Guiguen Y."/>
        </authorList>
    </citation>
    <scope>NUCLEOTIDE SEQUENCE</scope>
    <source>
        <strain evidence="12">NC1722</strain>
    </source>
</reference>
<evidence type="ECO:0000256" key="1">
    <source>
        <dbReference type="ARBA" id="ARBA00004123"/>
    </source>
</evidence>
<proteinExistence type="predicted"/>
<evidence type="ECO:0000256" key="8">
    <source>
        <dbReference type="ARBA" id="ARBA00023163"/>
    </source>
</evidence>
<dbReference type="Proteomes" id="UP001221898">
    <property type="component" value="Unassembled WGS sequence"/>
</dbReference>
<dbReference type="PROSITE" id="PS50254">
    <property type="entry name" value="REL_2"/>
    <property type="match status" value="1"/>
</dbReference>
<dbReference type="InterPro" id="IPR013783">
    <property type="entry name" value="Ig-like_fold"/>
</dbReference>
<dbReference type="Gene3D" id="2.60.40.340">
    <property type="entry name" value="Rel homology domain (RHD), DNA-binding domain"/>
    <property type="match status" value="1"/>
</dbReference>
<dbReference type="PANTHER" id="PTHR12533:SF4">
    <property type="entry name" value="NUCLEAR FACTOR OF ACTIVATED T-CELLS, CYTOPLASMIC 2"/>
    <property type="match status" value="1"/>
</dbReference>
<evidence type="ECO:0000313" key="13">
    <source>
        <dbReference type="Proteomes" id="UP001221898"/>
    </source>
</evidence>
<dbReference type="Gene3D" id="2.60.40.10">
    <property type="entry name" value="Immunoglobulins"/>
    <property type="match status" value="1"/>
</dbReference>
<dbReference type="Pfam" id="PF00554">
    <property type="entry name" value="RHD_DNA_bind"/>
    <property type="match status" value="1"/>
</dbReference>
<dbReference type="InterPro" id="IPR011539">
    <property type="entry name" value="RHD_DNA_bind_dom"/>
</dbReference>
<dbReference type="GO" id="GO:0033173">
    <property type="term" value="P:calcineurin-NFAT signaling cascade"/>
    <property type="evidence" value="ECO:0007669"/>
    <property type="project" value="TreeGrafter"/>
</dbReference>
<dbReference type="SUPFAM" id="SSF49417">
    <property type="entry name" value="p53-like transcription factors"/>
    <property type="match status" value="1"/>
</dbReference>
<keyword evidence="9" id="KW-0539">Nucleus</keyword>
<dbReference type="InterPro" id="IPR008967">
    <property type="entry name" value="p53-like_TF_DNA-bd_sf"/>
</dbReference>
<dbReference type="FunFam" id="2.60.40.340:FF:000001">
    <property type="entry name" value="Nuclear factor of activated T-cells, cytoplasmic, calcineurin-dependent 2"/>
    <property type="match status" value="1"/>
</dbReference>
<organism evidence="12 13">
    <name type="scientific">Aldrovandia affinis</name>
    <dbReference type="NCBI Taxonomy" id="143900"/>
    <lineage>
        <taxon>Eukaryota</taxon>
        <taxon>Metazoa</taxon>
        <taxon>Chordata</taxon>
        <taxon>Craniata</taxon>
        <taxon>Vertebrata</taxon>
        <taxon>Euteleostomi</taxon>
        <taxon>Actinopterygii</taxon>
        <taxon>Neopterygii</taxon>
        <taxon>Teleostei</taxon>
        <taxon>Notacanthiformes</taxon>
        <taxon>Halosauridae</taxon>
        <taxon>Aldrovandia</taxon>
    </lineage>
</organism>
<keyword evidence="7" id="KW-0238">DNA-binding</keyword>
<sequence>MTSIYEDKDPGALELAEELSQVNCQDELDFEYLFEYDPPCSDFPRDDQDEPNLSSHKILSPPTSVAYPLEEVPPYGIKSCSSPYNEAPTEGLTGYEHLESKSYLEHPRAGGPALSPRIEITPSRELYHHGRDSLQAHPLNIGPRTLTVPGQDSLVYREPQCLSPASSNSSTSWHSESYSPWASPCVSPSNGQTAGDLCPRFQSIHTGSPRTSPGTSPHTSVTEECCLAPRSPSPRPGSRSTSPQGKRTYEMYKNPGLAAMYRSRSPSPHVAYEEPQGGHYGSTAGLADAMNGFNSGPPGSIPSKIVKTTNPAYSLYLDNQPDGYLVSCEQDIKSKPGAESFFVIPPIWPKQLVPGICSIPVASLPPLEWPLHRRTDQYELHIEVQPKPHHRAHYETEGSRGAVKAPTGGHPVVQLHGYRGKDPLGLQIFIGTADERILKPHAFYQVHRITGKTVTTTSYEKIINNTKVLEIPLEPKNNMKAIIDCAGILKLRNADIELRKGETDIGRKNTRVRLVFRVHIPQPGGQPLSLQVASHPIECSQRSAHELPMVEKQDVDSCSVLGGQQMILTGQNFTSDSKVVFTEKTHETSCNGQQIWEVEATVDKDKNQASMLFVEIPAYRDPSICHSAKVNFHVINGKRKRSQPQHFTYTPLAVPSIKTEPVDDYEASQMGFPVSQVLGVSPQSYYHTPRGLVSPDGGLVASMVSCGQVHLGLSAPDSRLQQQSPAIVYPRGPRSLSSSPVLYTQPGGGVPDPHRSVLVHTGSPGGGLPGQHPSIIQFSPTSPLLRGGAPPPPEHHHIMYCDSYPQGAPSARSPAPAQHYPTVIQQQPYVQKVPKSRSPPLGQMDPRRCPPPEDQRPGGPGRVTVKQENLDQAYLDDVNEIIRQDLTGVHGRGQT</sequence>
<evidence type="ECO:0000256" key="7">
    <source>
        <dbReference type="ARBA" id="ARBA00023125"/>
    </source>
</evidence>
<keyword evidence="4" id="KW-0597">Phosphoprotein</keyword>
<keyword evidence="13" id="KW-1185">Reference proteome</keyword>
<evidence type="ECO:0000256" key="4">
    <source>
        <dbReference type="ARBA" id="ARBA00022553"/>
    </source>
</evidence>
<evidence type="ECO:0000313" key="12">
    <source>
        <dbReference type="EMBL" id="KAJ8391319.1"/>
    </source>
</evidence>
<keyword evidence="8" id="KW-0804">Transcription</keyword>
<comment type="caution">
    <text evidence="12">The sequence shown here is derived from an EMBL/GenBank/DDBJ whole genome shotgun (WGS) entry which is preliminary data.</text>
</comment>
<feature type="region of interest" description="Disordered" evidence="10">
    <location>
        <begin position="824"/>
        <end position="867"/>
    </location>
</feature>
<dbReference type="GO" id="GO:0000981">
    <property type="term" value="F:DNA-binding transcription factor activity, RNA polymerase II-specific"/>
    <property type="evidence" value="ECO:0007669"/>
    <property type="project" value="TreeGrafter"/>
</dbReference>
<accession>A0AAD7WCW1</accession>
<dbReference type="EMBL" id="JAINUG010000159">
    <property type="protein sequence ID" value="KAJ8391319.1"/>
    <property type="molecule type" value="Genomic_DNA"/>
</dbReference>
<evidence type="ECO:0000259" key="11">
    <source>
        <dbReference type="PROSITE" id="PS50254"/>
    </source>
</evidence>
<dbReference type="PANTHER" id="PTHR12533">
    <property type="entry name" value="NFAT"/>
    <property type="match status" value="1"/>
</dbReference>
<comment type="subcellular location">
    <subcellularLocation>
        <location evidence="2">Cytoplasm</location>
    </subcellularLocation>
    <subcellularLocation>
        <location evidence="1">Nucleus</location>
    </subcellularLocation>
</comment>
<dbReference type="GO" id="GO:0007399">
    <property type="term" value="P:nervous system development"/>
    <property type="evidence" value="ECO:0007669"/>
    <property type="project" value="UniProtKB-ARBA"/>
</dbReference>
<dbReference type="InterPro" id="IPR008366">
    <property type="entry name" value="NFAT"/>
</dbReference>
<evidence type="ECO:0000256" key="9">
    <source>
        <dbReference type="ARBA" id="ARBA00023242"/>
    </source>
</evidence>
<gene>
    <name evidence="12" type="ORF">AAFF_G00091060</name>
</gene>
<evidence type="ECO:0000256" key="5">
    <source>
        <dbReference type="ARBA" id="ARBA00022737"/>
    </source>
</evidence>
<keyword evidence="5" id="KW-0677">Repeat</keyword>
<dbReference type="InterPro" id="IPR037059">
    <property type="entry name" value="RHD_DNA_bind_dom_sf"/>
</dbReference>
<feature type="compositionally biased region" description="Polar residues" evidence="10">
    <location>
        <begin position="51"/>
        <end position="63"/>
    </location>
</feature>
<dbReference type="SMART" id="SM00429">
    <property type="entry name" value="IPT"/>
    <property type="match status" value="1"/>
</dbReference>
<keyword evidence="3" id="KW-0963">Cytoplasm</keyword>
<dbReference type="GO" id="GO:0005737">
    <property type="term" value="C:cytoplasm"/>
    <property type="evidence" value="ECO:0007669"/>
    <property type="project" value="UniProtKB-SubCell"/>
</dbReference>
<feature type="region of interest" description="Disordered" evidence="10">
    <location>
        <begin position="39"/>
        <end position="65"/>
    </location>
</feature>
<dbReference type="InterPro" id="IPR002909">
    <property type="entry name" value="IPT_dom"/>
</dbReference>
<feature type="region of interest" description="Disordered" evidence="10">
    <location>
        <begin position="196"/>
        <end position="248"/>
    </location>
</feature>
<evidence type="ECO:0000256" key="10">
    <source>
        <dbReference type="SAM" id="MobiDB-lite"/>
    </source>
</evidence>
<evidence type="ECO:0000256" key="2">
    <source>
        <dbReference type="ARBA" id="ARBA00004496"/>
    </source>
</evidence>
<dbReference type="InterPro" id="IPR014756">
    <property type="entry name" value="Ig_E-set"/>
</dbReference>
<keyword evidence="6" id="KW-0805">Transcription regulation</keyword>
<dbReference type="SUPFAM" id="SSF81296">
    <property type="entry name" value="E set domains"/>
    <property type="match status" value="1"/>
</dbReference>
<evidence type="ECO:0000256" key="3">
    <source>
        <dbReference type="ARBA" id="ARBA00022490"/>
    </source>
</evidence>
<evidence type="ECO:0000256" key="6">
    <source>
        <dbReference type="ARBA" id="ARBA00023015"/>
    </source>
</evidence>
<dbReference type="FunFam" id="2.60.40.10:FF:000040">
    <property type="entry name" value="Nuclear factor of activated T-cells, cytoplasmic, calcineurin-dependent 2"/>
    <property type="match status" value="1"/>
</dbReference>
<name>A0AAD7WCW1_9TELE</name>
<dbReference type="Pfam" id="PF16179">
    <property type="entry name" value="RHD_dimer"/>
    <property type="match status" value="1"/>
</dbReference>
<feature type="compositionally biased region" description="Basic and acidic residues" evidence="10">
    <location>
        <begin position="845"/>
        <end position="856"/>
    </location>
</feature>
<feature type="compositionally biased region" description="Polar residues" evidence="10">
    <location>
        <begin position="203"/>
        <end position="222"/>
    </location>
</feature>
<feature type="domain" description="RHD" evidence="11">
    <location>
        <begin position="362"/>
        <end position="544"/>
    </location>
</feature>
<dbReference type="PRINTS" id="PR01789">
    <property type="entry name" value="NUCFACTORATC"/>
</dbReference>
<dbReference type="GO" id="GO:0005634">
    <property type="term" value="C:nucleus"/>
    <property type="evidence" value="ECO:0007669"/>
    <property type="project" value="UniProtKB-SubCell"/>
</dbReference>
<dbReference type="GO" id="GO:0000978">
    <property type="term" value="F:RNA polymerase II cis-regulatory region sequence-specific DNA binding"/>
    <property type="evidence" value="ECO:0007669"/>
    <property type="project" value="TreeGrafter"/>
</dbReference>
<dbReference type="GO" id="GO:0005667">
    <property type="term" value="C:transcription regulator complex"/>
    <property type="evidence" value="ECO:0007669"/>
    <property type="project" value="TreeGrafter"/>
</dbReference>